<dbReference type="PANTHER" id="PTHR31286">
    <property type="entry name" value="GLYCINE-RICH CELL WALL STRUCTURAL PROTEIN 1.8-LIKE"/>
    <property type="match status" value="1"/>
</dbReference>
<sequence>MSTSIEKLPQPPKPPDESMEIDTKHTTDNPPTTISFKEALSTHNKQLGKINPITFPETQSRTNKIGETEYPQYVIIKLLGKRVTHQYLRNRLIATWKTTEEIVPIDLGYDYYTVKFLKEENMNKALQCGPWFINGYYLSVKRWQPNFVASEAMEICTSIWLRLPGKPTEYYDHKILAKIGNRLGKLVNT</sequence>
<accession>A0ABQ7V544</accession>
<feature type="domain" description="DUF4283" evidence="2">
    <location>
        <begin position="72"/>
        <end position="150"/>
    </location>
</feature>
<dbReference type="InterPro" id="IPR025558">
    <property type="entry name" value="DUF4283"/>
</dbReference>
<dbReference type="InterPro" id="IPR040256">
    <property type="entry name" value="At4g02000-like"/>
</dbReference>
<evidence type="ECO:0000259" key="2">
    <source>
        <dbReference type="Pfam" id="PF14111"/>
    </source>
</evidence>
<evidence type="ECO:0000313" key="4">
    <source>
        <dbReference type="Proteomes" id="UP000826656"/>
    </source>
</evidence>
<keyword evidence="4" id="KW-1185">Reference proteome</keyword>
<dbReference type="Proteomes" id="UP000826656">
    <property type="component" value="Unassembled WGS sequence"/>
</dbReference>
<comment type="caution">
    <text evidence="3">The sequence shown here is derived from an EMBL/GenBank/DDBJ whole genome shotgun (WGS) entry which is preliminary data.</text>
</comment>
<reference evidence="3 4" key="1">
    <citation type="journal article" date="2021" name="bioRxiv">
        <title>Chromosome-scale and haplotype-resolved genome assembly of a tetraploid potato cultivar.</title>
        <authorList>
            <person name="Sun H."/>
            <person name="Jiao W.-B."/>
            <person name="Krause K."/>
            <person name="Campoy J.A."/>
            <person name="Goel M."/>
            <person name="Folz-Donahue K."/>
            <person name="Kukat C."/>
            <person name="Huettel B."/>
            <person name="Schneeberger K."/>
        </authorList>
    </citation>
    <scope>NUCLEOTIDE SEQUENCE [LARGE SCALE GENOMIC DNA]</scope>
    <source>
        <strain evidence="3">SolTubOtavaFocal</strain>
        <tissue evidence="3">Leaves</tissue>
    </source>
</reference>
<dbReference type="EMBL" id="JAIVGD010000015">
    <property type="protein sequence ID" value="KAH0759166.1"/>
    <property type="molecule type" value="Genomic_DNA"/>
</dbReference>
<organism evidence="3 4">
    <name type="scientific">Solanum tuberosum</name>
    <name type="common">Potato</name>
    <dbReference type="NCBI Taxonomy" id="4113"/>
    <lineage>
        <taxon>Eukaryota</taxon>
        <taxon>Viridiplantae</taxon>
        <taxon>Streptophyta</taxon>
        <taxon>Embryophyta</taxon>
        <taxon>Tracheophyta</taxon>
        <taxon>Spermatophyta</taxon>
        <taxon>Magnoliopsida</taxon>
        <taxon>eudicotyledons</taxon>
        <taxon>Gunneridae</taxon>
        <taxon>Pentapetalae</taxon>
        <taxon>asterids</taxon>
        <taxon>lamiids</taxon>
        <taxon>Solanales</taxon>
        <taxon>Solanaceae</taxon>
        <taxon>Solanoideae</taxon>
        <taxon>Solaneae</taxon>
        <taxon>Solanum</taxon>
    </lineage>
</organism>
<name>A0ABQ7V544_SOLTU</name>
<dbReference type="PANTHER" id="PTHR31286:SF99">
    <property type="entry name" value="DUF4283 DOMAIN-CONTAINING PROTEIN"/>
    <property type="match status" value="1"/>
</dbReference>
<dbReference type="Pfam" id="PF14111">
    <property type="entry name" value="DUF4283"/>
    <property type="match status" value="1"/>
</dbReference>
<proteinExistence type="predicted"/>
<feature type="region of interest" description="Disordered" evidence="1">
    <location>
        <begin position="1"/>
        <end position="32"/>
    </location>
</feature>
<evidence type="ECO:0000256" key="1">
    <source>
        <dbReference type="SAM" id="MobiDB-lite"/>
    </source>
</evidence>
<evidence type="ECO:0000313" key="3">
    <source>
        <dbReference type="EMBL" id="KAH0759166.1"/>
    </source>
</evidence>
<protein>
    <recommendedName>
        <fullName evidence="2">DUF4283 domain-containing protein</fullName>
    </recommendedName>
</protein>
<gene>
    <name evidence="3" type="ORF">KY290_022659</name>
</gene>